<protein>
    <submittedName>
        <fullName evidence="2">Uncharacterized protein</fullName>
    </submittedName>
</protein>
<comment type="caution">
    <text evidence="2">The sequence shown here is derived from an EMBL/GenBank/DDBJ whole genome shotgun (WGS) entry which is preliminary data.</text>
</comment>
<accession>A0ABQ9WYC2</accession>
<sequence length="93" mass="10232">MNGDGDTESLSDSNASPHHCRKESESYRRTEVTETTVTTRKWQEGKFSASRRKARELFVCRSTLVRLSGAADGRLDVVGADPSGCALKVTEKL</sequence>
<proteinExistence type="predicted"/>
<dbReference type="EMBL" id="JARBJD010000348">
    <property type="protein sequence ID" value="KAK2943406.1"/>
    <property type="molecule type" value="Genomic_DNA"/>
</dbReference>
<organism evidence="2 3">
    <name type="scientific">Blattamonas nauphoetae</name>
    <dbReference type="NCBI Taxonomy" id="2049346"/>
    <lineage>
        <taxon>Eukaryota</taxon>
        <taxon>Metamonada</taxon>
        <taxon>Preaxostyla</taxon>
        <taxon>Oxymonadida</taxon>
        <taxon>Blattamonas</taxon>
    </lineage>
</organism>
<evidence type="ECO:0000256" key="1">
    <source>
        <dbReference type="SAM" id="MobiDB-lite"/>
    </source>
</evidence>
<reference evidence="2 3" key="1">
    <citation type="journal article" date="2022" name="bioRxiv">
        <title>Genomics of Preaxostyla Flagellates Illuminates Evolutionary Transitions and the Path Towards Mitochondrial Loss.</title>
        <authorList>
            <person name="Novak L.V.F."/>
            <person name="Treitli S.C."/>
            <person name="Pyrih J."/>
            <person name="Halakuc P."/>
            <person name="Pipaliya S.V."/>
            <person name="Vacek V."/>
            <person name="Brzon O."/>
            <person name="Soukal P."/>
            <person name="Eme L."/>
            <person name="Dacks J.B."/>
            <person name="Karnkowska A."/>
            <person name="Elias M."/>
            <person name="Hampl V."/>
        </authorList>
    </citation>
    <scope>NUCLEOTIDE SEQUENCE [LARGE SCALE GENOMIC DNA]</scope>
    <source>
        <strain evidence="2">NAU3</strain>
        <tissue evidence="2">Gut</tissue>
    </source>
</reference>
<dbReference type="Proteomes" id="UP001281761">
    <property type="component" value="Unassembled WGS sequence"/>
</dbReference>
<keyword evidence="3" id="KW-1185">Reference proteome</keyword>
<name>A0ABQ9WYC2_9EUKA</name>
<evidence type="ECO:0000313" key="2">
    <source>
        <dbReference type="EMBL" id="KAK2943406.1"/>
    </source>
</evidence>
<feature type="compositionally biased region" description="Basic and acidic residues" evidence="1">
    <location>
        <begin position="22"/>
        <end position="32"/>
    </location>
</feature>
<evidence type="ECO:0000313" key="3">
    <source>
        <dbReference type="Proteomes" id="UP001281761"/>
    </source>
</evidence>
<gene>
    <name evidence="2" type="ORF">BLNAU_21663</name>
</gene>
<feature type="region of interest" description="Disordered" evidence="1">
    <location>
        <begin position="1"/>
        <end position="35"/>
    </location>
</feature>